<evidence type="ECO:0000313" key="2">
    <source>
        <dbReference type="Proteomes" id="UP000245464"/>
    </source>
</evidence>
<dbReference type="Proteomes" id="UP000245464">
    <property type="component" value="Chromosome 2"/>
</dbReference>
<dbReference type="AlphaFoldDB" id="A0A5M9LJ03"/>
<evidence type="ECO:0000313" key="1">
    <source>
        <dbReference type="EMBL" id="KAF7574298.1"/>
    </source>
</evidence>
<protein>
    <submittedName>
        <fullName evidence="1">Uncharacterized protein</fullName>
    </submittedName>
</protein>
<organism evidence="1 2">
    <name type="scientific">Pyrenophora tritici-repentis</name>
    <dbReference type="NCBI Taxonomy" id="45151"/>
    <lineage>
        <taxon>Eukaryota</taxon>
        <taxon>Fungi</taxon>
        <taxon>Dikarya</taxon>
        <taxon>Ascomycota</taxon>
        <taxon>Pezizomycotina</taxon>
        <taxon>Dothideomycetes</taxon>
        <taxon>Pleosporomycetidae</taxon>
        <taxon>Pleosporales</taxon>
        <taxon>Pleosporineae</taxon>
        <taxon>Pleosporaceae</taxon>
        <taxon>Pyrenophora</taxon>
    </lineage>
</organism>
<dbReference type="RefSeq" id="XP_065964066.1">
    <property type="nucleotide sequence ID" value="XM_066105439.1"/>
</dbReference>
<proteinExistence type="predicted"/>
<dbReference type="KEGG" id="ptrr:90955420"/>
<name>A0A5M9LJ03_9PLEO</name>
<dbReference type="EMBL" id="NQIK02000002">
    <property type="protein sequence ID" value="KAF7574298.1"/>
    <property type="molecule type" value="Genomic_DNA"/>
</dbReference>
<comment type="caution">
    <text evidence="1">The sequence shown here is derived from an EMBL/GenBank/DDBJ whole genome shotgun (WGS) entry which is preliminary data.</text>
</comment>
<dbReference type="GeneID" id="90955420"/>
<accession>A0A5M9LJ03</accession>
<sequence length="111" mass="12095">MGYRAGSFYANFIFLILCVVYIVKFCPEILFGAVRGLHAREGTYVRVMAKNYDGIGFSGKMSAAAGLTLERRRAKAHLQPGVPECGFLAEKIKKTKCSCKVGVDGLVSRVA</sequence>
<gene>
    <name evidence="1" type="ORF">PtrM4_059210</name>
</gene>
<reference evidence="1 2" key="1">
    <citation type="journal article" date="2018" name="BMC Genomics">
        <title>Comparative genomics of the wheat fungal pathogen Pyrenophora tritici-repentis reveals chromosomal variations and genome plasticity.</title>
        <authorList>
            <person name="Moolhuijzen P."/>
            <person name="See P.T."/>
            <person name="Hane J.K."/>
            <person name="Shi G."/>
            <person name="Liu Z."/>
            <person name="Oliver R.P."/>
            <person name="Moffat C.S."/>
        </authorList>
    </citation>
    <scope>NUCLEOTIDE SEQUENCE [LARGE SCALE GENOMIC DNA]</scope>
    <source>
        <strain evidence="1">M4</strain>
    </source>
</reference>